<evidence type="ECO:0000313" key="2">
    <source>
        <dbReference type="EMBL" id="CCK82322.1"/>
    </source>
</evidence>
<dbReference type="EMBL" id="FO203503">
    <property type="protein sequence ID" value="CCK82322.1"/>
    <property type="molecule type" value="Genomic_DNA"/>
</dbReference>
<keyword evidence="3" id="KW-1185">Reference proteome</keyword>
<dbReference type="HOGENOM" id="CLU_3308588_0_0_7"/>
<evidence type="ECO:0000313" key="3">
    <source>
        <dbReference type="Proteomes" id="UP000007347"/>
    </source>
</evidence>
<feature type="compositionally biased region" description="Acidic residues" evidence="1">
    <location>
        <begin position="16"/>
        <end position="27"/>
    </location>
</feature>
<sequence>MDYVSNDFEKRGLLTENEDLPSTEEYQENTGKHEGLTNR</sequence>
<reference evidence="2 3" key="1">
    <citation type="journal article" date="2013" name="Environ. Microbiol.">
        <title>Complete genome, catabolic sub-proteomes and key-metabolites of Desulfobacula toluolica Tol2, a marine, aromatic compound-degrading, sulfate-reducing bacterium.</title>
        <authorList>
            <person name="Wohlbrand L."/>
            <person name="Jacob J.H."/>
            <person name="Kube M."/>
            <person name="Mussmann M."/>
            <person name="Jarling R."/>
            <person name="Beck A."/>
            <person name="Amann R."/>
            <person name="Wilkes H."/>
            <person name="Reinhardt R."/>
            <person name="Rabus R."/>
        </authorList>
    </citation>
    <scope>NUCLEOTIDE SEQUENCE [LARGE SCALE GENOMIC DNA]</scope>
    <source>
        <strain evidence="3">DSM 7467 / Tol2</strain>
    </source>
</reference>
<organism evidence="2 3">
    <name type="scientific">Desulfobacula toluolica (strain DSM 7467 / Tol2)</name>
    <dbReference type="NCBI Taxonomy" id="651182"/>
    <lineage>
        <taxon>Bacteria</taxon>
        <taxon>Pseudomonadati</taxon>
        <taxon>Thermodesulfobacteriota</taxon>
        <taxon>Desulfobacteria</taxon>
        <taxon>Desulfobacterales</taxon>
        <taxon>Desulfobacteraceae</taxon>
        <taxon>Desulfobacula</taxon>
    </lineage>
</organism>
<proteinExistence type="predicted"/>
<feature type="compositionally biased region" description="Basic and acidic residues" evidence="1">
    <location>
        <begin position="30"/>
        <end position="39"/>
    </location>
</feature>
<protein>
    <submittedName>
        <fullName evidence="2">Uncharacterized protein</fullName>
    </submittedName>
</protein>
<dbReference type="KEGG" id="dto:TOL2_C41660"/>
<dbReference type="AlphaFoldDB" id="K0NTD7"/>
<gene>
    <name evidence="2" type="ordered locus">TOL2_C41660</name>
</gene>
<evidence type="ECO:0000256" key="1">
    <source>
        <dbReference type="SAM" id="MobiDB-lite"/>
    </source>
</evidence>
<dbReference type="Proteomes" id="UP000007347">
    <property type="component" value="Chromosome"/>
</dbReference>
<dbReference type="STRING" id="651182.TOL2_C41660"/>
<feature type="region of interest" description="Disordered" evidence="1">
    <location>
        <begin position="1"/>
        <end position="39"/>
    </location>
</feature>
<accession>K0NTD7</accession>
<name>K0NTD7_DESTT</name>